<keyword evidence="3" id="KW-0732">Signal</keyword>
<evidence type="ECO:0000256" key="1">
    <source>
        <dbReference type="PROSITE-ProRule" id="PRU00047"/>
    </source>
</evidence>
<feature type="chain" id="PRO_5044690935" description="CCHC-type domain-containing protein" evidence="3">
    <location>
        <begin position="21"/>
        <end position="240"/>
    </location>
</feature>
<proteinExistence type="predicted"/>
<dbReference type="EMBL" id="WNWR01000046">
    <property type="protein sequence ID" value="KAE9992841.1"/>
    <property type="molecule type" value="Genomic_DNA"/>
</dbReference>
<dbReference type="Gene3D" id="4.10.60.10">
    <property type="entry name" value="Zinc finger, CCHC-type"/>
    <property type="match status" value="1"/>
</dbReference>
<evidence type="ECO:0000259" key="4">
    <source>
        <dbReference type="PROSITE" id="PS50158"/>
    </source>
</evidence>
<feature type="signal peptide" evidence="3">
    <location>
        <begin position="1"/>
        <end position="20"/>
    </location>
</feature>
<dbReference type="PROSITE" id="PS50158">
    <property type="entry name" value="ZF_CCHC"/>
    <property type="match status" value="1"/>
</dbReference>
<comment type="caution">
    <text evidence="6">The sequence shown here is derived from an EMBL/GenBank/DDBJ whole genome shotgun (WGS) entry which is preliminary data.</text>
</comment>
<feature type="domain" description="CCHC-type" evidence="4">
    <location>
        <begin position="102"/>
        <end position="118"/>
    </location>
</feature>
<dbReference type="GO" id="GO:0008270">
    <property type="term" value="F:zinc ion binding"/>
    <property type="evidence" value="ECO:0007669"/>
    <property type="project" value="UniProtKB-KW"/>
</dbReference>
<keyword evidence="1" id="KW-0863">Zinc-finger</keyword>
<keyword evidence="1" id="KW-0862">Zinc</keyword>
<keyword evidence="1" id="KW-0479">Metal-binding</keyword>
<dbReference type="Proteomes" id="UP000433883">
    <property type="component" value="Unassembled WGS sequence"/>
</dbReference>
<dbReference type="Pfam" id="PF00098">
    <property type="entry name" value="zf-CCHC"/>
    <property type="match status" value="1"/>
</dbReference>
<dbReference type="InterPro" id="IPR036875">
    <property type="entry name" value="Znf_CCHC_sf"/>
</dbReference>
<gene>
    <name evidence="5" type="ORF">BLS_005255</name>
    <name evidence="6" type="ORF">EG327_007611</name>
</gene>
<protein>
    <recommendedName>
        <fullName evidence="4">CCHC-type domain-containing protein</fullName>
    </recommendedName>
</protein>
<dbReference type="EMBL" id="WNWQ01000359">
    <property type="protein sequence ID" value="KAE9969682.1"/>
    <property type="molecule type" value="Genomic_DNA"/>
</dbReference>
<accession>A0A8H3VRR7</accession>
<dbReference type="SUPFAM" id="SSF57756">
    <property type="entry name" value="Retrovirus zinc finger-like domains"/>
    <property type="match status" value="1"/>
</dbReference>
<dbReference type="SMART" id="SM00343">
    <property type="entry name" value="ZnF_C2HC"/>
    <property type="match status" value="1"/>
</dbReference>
<evidence type="ECO:0000313" key="7">
    <source>
        <dbReference type="Proteomes" id="UP000490939"/>
    </source>
</evidence>
<dbReference type="Proteomes" id="UP000490939">
    <property type="component" value="Unassembled WGS sequence"/>
</dbReference>
<keyword evidence="7" id="KW-1185">Reference proteome</keyword>
<evidence type="ECO:0000313" key="5">
    <source>
        <dbReference type="EMBL" id="KAE9969682.1"/>
    </source>
</evidence>
<dbReference type="AlphaFoldDB" id="A0A8H3VRR7"/>
<dbReference type="GO" id="GO:0003676">
    <property type="term" value="F:nucleic acid binding"/>
    <property type="evidence" value="ECO:0007669"/>
    <property type="project" value="InterPro"/>
</dbReference>
<sequence length="240" mass="27152">MALWALGSLALLPQSRRGEAVPSRQSASEQRVMSIADDRRDYYDHDDHVYPTAPHEVSSPPSRRKSEALPADSISYHSFSEEVLELHKIPLTMSRDCTQGAKCYKCGELGHISKDCPSEMSQKHSTKLLKDTIGATTLIYHHQQRSMTSARRLNFATARTYQIEDTLWLSAQSGVQLQFLTSDQRVSTENGRFGRYPPLPRVDPNDDSVAWHLKSHLRTHAFDEPWLVPTMEDIYCPVGA</sequence>
<evidence type="ECO:0000256" key="2">
    <source>
        <dbReference type="SAM" id="MobiDB-lite"/>
    </source>
</evidence>
<reference evidence="6 7" key="1">
    <citation type="submission" date="2019-07" db="EMBL/GenBank/DDBJ databases">
        <title>Venturia inaequalis Genome Resource.</title>
        <authorList>
            <person name="Lichtner F.J."/>
        </authorList>
    </citation>
    <scope>NUCLEOTIDE SEQUENCE [LARGE SCALE GENOMIC DNA]</scope>
    <source>
        <strain evidence="5">Bline_iso_100314</strain>
        <strain evidence="6 7">DMI_063113</strain>
    </source>
</reference>
<dbReference type="InterPro" id="IPR001878">
    <property type="entry name" value="Znf_CCHC"/>
</dbReference>
<evidence type="ECO:0000313" key="6">
    <source>
        <dbReference type="EMBL" id="KAE9992841.1"/>
    </source>
</evidence>
<evidence type="ECO:0000256" key="3">
    <source>
        <dbReference type="SAM" id="SignalP"/>
    </source>
</evidence>
<name>A0A8H3VRR7_VENIN</name>
<feature type="region of interest" description="Disordered" evidence="2">
    <location>
        <begin position="43"/>
        <end position="69"/>
    </location>
</feature>
<organism evidence="6 7">
    <name type="scientific">Venturia inaequalis</name>
    <name type="common">Apple scab fungus</name>
    <dbReference type="NCBI Taxonomy" id="5025"/>
    <lineage>
        <taxon>Eukaryota</taxon>
        <taxon>Fungi</taxon>
        <taxon>Dikarya</taxon>
        <taxon>Ascomycota</taxon>
        <taxon>Pezizomycotina</taxon>
        <taxon>Dothideomycetes</taxon>
        <taxon>Pleosporomycetidae</taxon>
        <taxon>Venturiales</taxon>
        <taxon>Venturiaceae</taxon>
        <taxon>Venturia</taxon>
    </lineage>
</organism>